<dbReference type="CDD" id="cd06453">
    <property type="entry name" value="SufS_like"/>
    <property type="match status" value="1"/>
</dbReference>
<dbReference type="PANTHER" id="PTHR43586:SF8">
    <property type="entry name" value="CYSTEINE DESULFURASE 1, CHLOROPLASTIC"/>
    <property type="match status" value="1"/>
</dbReference>
<gene>
    <name evidence="8" type="ORF">D3Z33_01900</name>
</gene>
<comment type="caution">
    <text evidence="8">The sequence shown here is derived from an EMBL/GenBank/DDBJ whole genome shotgun (WGS) entry which is preliminary data.</text>
</comment>
<dbReference type="InterPro" id="IPR000192">
    <property type="entry name" value="Aminotrans_V_dom"/>
</dbReference>
<dbReference type="InterPro" id="IPR015424">
    <property type="entry name" value="PyrdxlP-dep_Trfase"/>
</dbReference>
<evidence type="ECO:0000313" key="9">
    <source>
        <dbReference type="Proteomes" id="UP000467132"/>
    </source>
</evidence>
<dbReference type="Gene3D" id="3.40.640.10">
    <property type="entry name" value="Type I PLP-dependent aspartate aminotransferase-like (Major domain)"/>
    <property type="match status" value="1"/>
</dbReference>
<dbReference type="GO" id="GO:0006534">
    <property type="term" value="P:cysteine metabolic process"/>
    <property type="evidence" value="ECO:0007669"/>
    <property type="project" value="InterPro"/>
</dbReference>
<dbReference type="GO" id="GO:0031071">
    <property type="term" value="F:cysteine desulfurase activity"/>
    <property type="evidence" value="ECO:0007669"/>
    <property type="project" value="UniProtKB-EC"/>
</dbReference>
<dbReference type="InterPro" id="IPR015422">
    <property type="entry name" value="PyrdxlP-dep_Trfase_small"/>
</dbReference>
<proteinExistence type="inferred from homology"/>
<dbReference type="Gene3D" id="3.90.1150.10">
    <property type="entry name" value="Aspartate Aminotransferase, domain 1"/>
    <property type="match status" value="1"/>
</dbReference>
<keyword evidence="5" id="KW-0663">Pyridoxal phosphate</keyword>
<evidence type="ECO:0000313" key="8">
    <source>
        <dbReference type="EMBL" id="NBI05605.1"/>
    </source>
</evidence>
<organism evidence="8 9">
    <name type="scientific">Senegalia massiliensis</name>
    <dbReference type="NCBI Taxonomy" id="1720316"/>
    <lineage>
        <taxon>Bacteria</taxon>
        <taxon>Bacillati</taxon>
        <taxon>Bacillota</taxon>
        <taxon>Clostridia</taxon>
        <taxon>Eubacteriales</taxon>
        <taxon>Clostridiaceae</taxon>
        <taxon>Senegalia</taxon>
    </lineage>
</organism>
<dbReference type="EMBL" id="QXXA01000003">
    <property type="protein sequence ID" value="NBI05605.1"/>
    <property type="molecule type" value="Genomic_DNA"/>
</dbReference>
<evidence type="ECO:0000256" key="4">
    <source>
        <dbReference type="ARBA" id="ARBA00022679"/>
    </source>
</evidence>
<comment type="catalytic activity">
    <reaction evidence="6">
        <text>(sulfur carrier)-H + L-cysteine = (sulfur carrier)-SH + L-alanine</text>
        <dbReference type="Rhea" id="RHEA:43892"/>
        <dbReference type="Rhea" id="RHEA-COMP:14737"/>
        <dbReference type="Rhea" id="RHEA-COMP:14739"/>
        <dbReference type="ChEBI" id="CHEBI:29917"/>
        <dbReference type="ChEBI" id="CHEBI:35235"/>
        <dbReference type="ChEBI" id="CHEBI:57972"/>
        <dbReference type="ChEBI" id="CHEBI:64428"/>
        <dbReference type="EC" id="2.8.1.7"/>
    </reaction>
</comment>
<comment type="similarity">
    <text evidence="2">Belongs to the class-V pyridoxal-phosphate-dependent aminotransferase family. Csd subfamily.</text>
</comment>
<name>A0A845QSU7_9CLOT</name>
<comment type="cofactor">
    <cofactor evidence="1">
        <name>pyridoxal 5'-phosphate</name>
        <dbReference type="ChEBI" id="CHEBI:597326"/>
    </cofactor>
</comment>
<reference evidence="8 9" key="1">
    <citation type="submission" date="2018-08" db="EMBL/GenBank/DDBJ databases">
        <title>Murine metabolic-syndrome-specific gut microbial biobank.</title>
        <authorList>
            <person name="Liu C."/>
        </authorList>
    </citation>
    <scope>NUCLEOTIDE SEQUENCE [LARGE SCALE GENOMIC DNA]</scope>
    <source>
        <strain evidence="8 9">583</strain>
    </source>
</reference>
<evidence type="ECO:0000256" key="3">
    <source>
        <dbReference type="ARBA" id="ARBA00012239"/>
    </source>
</evidence>
<accession>A0A845QSU7</accession>
<dbReference type="RefSeq" id="WP_160196109.1">
    <property type="nucleotide sequence ID" value="NZ_QXXA01000003.1"/>
</dbReference>
<dbReference type="Proteomes" id="UP000467132">
    <property type="component" value="Unassembled WGS sequence"/>
</dbReference>
<evidence type="ECO:0000259" key="7">
    <source>
        <dbReference type="Pfam" id="PF00266"/>
    </source>
</evidence>
<evidence type="ECO:0000256" key="2">
    <source>
        <dbReference type="ARBA" id="ARBA00010447"/>
    </source>
</evidence>
<dbReference type="SUPFAM" id="SSF53383">
    <property type="entry name" value="PLP-dependent transferases"/>
    <property type="match status" value="1"/>
</dbReference>
<dbReference type="NCBIfam" id="TIGR01979">
    <property type="entry name" value="sufS"/>
    <property type="match status" value="1"/>
</dbReference>
<dbReference type="AlphaFoldDB" id="A0A845QSU7"/>
<dbReference type="Pfam" id="PF00266">
    <property type="entry name" value="Aminotran_5"/>
    <property type="match status" value="1"/>
</dbReference>
<sequence>MKSFNIEKIRKDFPILNQDVNDNTFVYLDSAATTQKPISVLDSIEKYNKSSNANIHRGAYALSIRATEMYDSARKKVKDFINAPYVESIIFTKNTTEALNLVAFSYALENVSRGDEILVLISEHHSNILPWQMVARKNNAKLKYIYLNDDYTIDMKDFKSKVTENTKIVTVAHISNVLGTINPIKEIIDYAHEKGAITIIDGAQAAPHTQVDIKKLNPDFYVFSGHKMLGPMGIGVLYGRRELLEKMSPFLSGGDMIEYVEEQSSTFAELPHKFEAGTQNVEAAVGLKRAIEYLEDVGLENIKKHEMKLTEYALKKMKEIPYITIYGTEDIDKRSSVISFNIDDVHPHDVATILDSYGIAIRAGHHCAQPLMKYLKINSTCRASFYIYNTLEEVDIFIEGLKNVRKWLGYGS</sequence>
<dbReference type="PANTHER" id="PTHR43586">
    <property type="entry name" value="CYSTEINE DESULFURASE"/>
    <property type="match status" value="1"/>
</dbReference>
<evidence type="ECO:0000256" key="1">
    <source>
        <dbReference type="ARBA" id="ARBA00001933"/>
    </source>
</evidence>
<feature type="domain" description="Aminotransferase class V" evidence="7">
    <location>
        <begin position="26"/>
        <end position="397"/>
    </location>
</feature>
<protein>
    <recommendedName>
        <fullName evidence="3">cysteine desulfurase</fullName>
        <ecNumber evidence="3">2.8.1.7</ecNumber>
    </recommendedName>
</protein>
<evidence type="ECO:0000256" key="5">
    <source>
        <dbReference type="ARBA" id="ARBA00022898"/>
    </source>
</evidence>
<keyword evidence="4" id="KW-0808">Transferase</keyword>
<dbReference type="OrthoDB" id="9804366at2"/>
<evidence type="ECO:0000256" key="6">
    <source>
        <dbReference type="ARBA" id="ARBA00050776"/>
    </source>
</evidence>
<keyword evidence="9" id="KW-1185">Reference proteome</keyword>
<dbReference type="GO" id="GO:0030170">
    <property type="term" value="F:pyridoxal phosphate binding"/>
    <property type="evidence" value="ECO:0007669"/>
    <property type="project" value="InterPro"/>
</dbReference>
<dbReference type="InterPro" id="IPR015421">
    <property type="entry name" value="PyrdxlP-dep_Trfase_major"/>
</dbReference>
<dbReference type="EC" id="2.8.1.7" evidence="3"/>
<dbReference type="InterPro" id="IPR010970">
    <property type="entry name" value="Cys_dSase_SufS"/>
</dbReference>